<gene>
    <name evidence="4" type="ORF">LADA_0E13806G</name>
</gene>
<organism evidence="4 5">
    <name type="scientific">Lachancea dasiensis</name>
    <dbReference type="NCBI Taxonomy" id="1072105"/>
    <lineage>
        <taxon>Eukaryota</taxon>
        <taxon>Fungi</taxon>
        <taxon>Dikarya</taxon>
        <taxon>Ascomycota</taxon>
        <taxon>Saccharomycotina</taxon>
        <taxon>Saccharomycetes</taxon>
        <taxon>Saccharomycetales</taxon>
        <taxon>Saccharomycetaceae</taxon>
        <taxon>Lachancea</taxon>
    </lineage>
</organism>
<sequence>MNIWIAASDGNLQKVESFLSAGFGPESKDPNGYTPIHAAAAYGHLELLRKLCSSPYNGSINIRDNDGDTPLHHCEDLEAAKLIVEELGGDWKLTNSDGKTALEVLEEDQEFPELIGYLREKSGVEQENLGIDSEQMALFKDNLRYTLENEPETNDPESAARRNRIEQILNGGNAEQELEQYIRTLVRSQWTDQENVEPDSKKRRE</sequence>
<dbReference type="InterPro" id="IPR002110">
    <property type="entry name" value="Ankyrin_rpt"/>
</dbReference>
<accession>A0A1G4JFR2</accession>
<evidence type="ECO:0000256" key="1">
    <source>
        <dbReference type="ARBA" id="ARBA00022737"/>
    </source>
</evidence>
<dbReference type="PANTHER" id="PTHR24126:SF14">
    <property type="entry name" value="ANK_REP_REGION DOMAIN-CONTAINING PROTEIN"/>
    <property type="match status" value="1"/>
</dbReference>
<dbReference type="STRING" id="1266660.A0A1G4JFR2"/>
<dbReference type="PROSITE" id="PS50297">
    <property type="entry name" value="ANK_REP_REGION"/>
    <property type="match status" value="1"/>
</dbReference>
<feature type="repeat" description="ANK" evidence="3">
    <location>
        <begin position="31"/>
        <end position="51"/>
    </location>
</feature>
<keyword evidence="2 3" id="KW-0040">ANK repeat</keyword>
<evidence type="ECO:0000256" key="2">
    <source>
        <dbReference type="ARBA" id="ARBA00023043"/>
    </source>
</evidence>
<evidence type="ECO:0000256" key="3">
    <source>
        <dbReference type="PROSITE-ProRule" id="PRU00023"/>
    </source>
</evidence>
<reference evidence="5" key="1">
    <citation type="submission" date="2016-03" db="EMBL/GenBank/DDBJ databases">
        <authorList>
            <person name="Devillers H."/>
        </authorList>
    </citation>
    <scope>NUCLEOTIDE SEQUENCE [LARGE SCALE GENOMIC DNA]</scope>
</reference>
<evidence type="ECO:0000313" key="5">
    <source>
        <dbReference type="Proteomes" id="UP000190274"/>
    </source>
</evidence>
<dbReference type="OrthoDB" id="19174at2759"/>
<name>A0A1G4JFR2_9SACH</name>
<dbReference type="Gene3D" id="1.25.40.20">
    <property type="entry name" value="Ankyrin repeat-containing domain"/>
    <property type="match status" value="1"/>
</dbReference>
<dbReference type="SUPFAM" id="SSF48403">
    <property type="entry name" value="Ankyrin repeat"/>
    <property type="match status" value="1"/>
</dbReference>
<dbReference type="EMBL" id="LT598455">
    <property type="protein sequence ID" value="SCU89123.1"/>
    <property type="molecule type" value="Genomic_DNA"/>
</dbReference>
<protein>
    <submittedName>
        <fullName evidence="4">LADA_0E13806g1_1</fullName>
    </submittedName>
</protein>
<dbReference type="PROSITE" id="PS50088">
    <property type="entry name" value="ANK_REPEAT"/>
    <property type="match status" value="1"/>
</dbReference>
<dbReference type="InterPro" id="IPR036770">
    <property type="entry name" value="Ankyrin_rpt-contain_sf"/>
</dbReference>
<keyword evidence="1" id="KW-0677">Repeat</keyword>
<dbReference type="Pfam" id="PF12796">
    <property type="entry name" value="Ank_2"/>
    <property type="match status" value="1"/>
</dbReference>
<keyword evidence="5" id="KW-1185">Reference proteome</keyword>
<proteinExistence type="predicted"/>
<evidence type="ECO:0000313" key="4">
    <source>
        <dbReference type="EMBL" id="SCU89123.1"/>
    </source>
</evidence>
<dbReference type="PANTHER" id="PTHR24126">
    <property type="entry name" value="ANKYRIN REPEAT, PH AND SEC7 DOMAIN CONTAINING PROTEIN SECG-RELATED"/>
    <property type="match status" value="1"/>
</dbReference>
<dbReference type="AlphaFoldDB" id="A0A1G4JFR2"/>
<dbReference type="Proteomes" id="UP000190274">
    <property type="component" value="Chromosome E"/>
</dbReference>
<dbReference type="SMART" id="SM00248">
    <property type="entry name" value="ANK"/>
    <property type="match status" value="2"/>
</dbReference>